<reference evidence="3" key="1">
    <citation type="journal article" date="2017" name="Nat. Ecol. Evol.">
        <title>Genome expansion and lineage-specific genetic innovations in the forest pathogenic fungi Armillaria.</title>
        <authorList>
            <person name="Sipos G."/>
            <person name="Prasanna A.N."/>
            <person name="Walter M.C."/>
            <person name="O'Connor E."/>
            <person name="Balint B."/>
            <person name="Krizsan K."/>
            <person name="Kiss B."/>
            <person name="Hess J."/>
            <person name="Varga T."/>
            <person name="Slot J."/>
            <person name="Riley R."/>
            <person name="Boka B."/>
            <person name="Rigling D."/>
            <person name="Barry K."/>
            <person name="Lee J."/>
            <person name="Mihaltcheva S."/>
            <person name="LaButti K."/>
            <person name="Lipzen A."/>
            <person name="Waldron R."/>
            <person name="Moloney N.M."/>
            <person name="Sperisen C."/>
            <person name="Kredics L."/>
            <person name="Vagvoelgyi C."/>
            <person name="Patrignani A."/>
            <person name="Fitzpatrick D."/>
            <person name="Nagy I."/>
            <person name="Doyle S."/>
            <person name="Anderson J.B."/>
            <person name="Grigoriev I.V."/>
            <person name="Gueldener U."/>
            <person name="Muensterkoetter M."/>
            <person name="Nagy L.G."/>
        </authorList>
    </citation>
    <scope>NUCLEOTIDE SEQUENCE [LARGE SCALE GENOMIC DNA]</scope>
    <source>
        <strain evidence="3">Ar21-2</strain>
    </source>
</reference>
<name>A0A2H3CF73_ARMGA</name>
<dbReference type="InterPro" id="IPR027417">
    <property type="entry name" value="P-loop_NTPase"/>
</dbReference>
<dbReference type="Gene3D" id="3.40.50.300">
    <property type="entry name" value="P-loop containing nucleotide triphosphate hydrolases"/>
    <property type="match status" value="1"/>
</dbReference>
<keyword evidence="1" id="KW-0472">Membrane</keyword>
<dbReference type="STRING" id="47427.A0A2H3CF73"/>
<dbReference type="AlphaFoldDB" id="A0A2H3CF73"/>
<sequence length="206" mass="24340">MAKRGKANTNVTPRIRKFPEHFWWTKTTSEIAPLYLREMTSLIWCQLESQDAQKISCEIDEQLLETKKMLQRRRQWINTVLLVSDWFLDFQLVFTPIQFQKECRVWKRIVQLNLIKSNYMPTEYIVQARIRTIGVEEHYFVAKSATGHLLGTEHGSKFFIVDVRGSRSLHSFWIPYFDDRPDNLITVNAILFLALLAFNLSLDEDP</sequence>
<evidence type="ECO:0000256" key="1">
    <source>
        <dbReference type="SAM" id="Phobius"/>
    </source>
</evidence>
<evidence type="ECO:0000313" key="3">
    <source>
        <dbReference type="Proteomes" id="UP000217790"/>
    </source>
</evidence>
<dbReference type="InParanoid" id="A0A2H3CF73"/>
<dbReference type="OrthoDB" id="5817230at2759"/>
<proteinExistence type="predicted"/>
<keyword evidence="1" id="KW-0812">Transmembrane</keyword>
<keyword evidence="1" id="KW-1133">Transmembrane helix</keyword>
<evidence type="ECO:0000313" key="2">
    <source>
        <dbReference type="EMBL" id="PBK80500.1"/>
    </source>
</evidence>
<organism evidence="2 3">
    <name type="scientific">Armillaria gallica</name>
    <name type="common">Bulbous honey fungus</name>
    <name type="synonym">Armillaria bulbosa</name>
    <dbReference type="NCBI Taxonomy" id="47427"/>
    <lineage>
        <taxon>Eukaryota</taxon>
        <taxon>Fungi</taxon>
        <taxon>Dikarya</taxon>
        <taxon>Basidiomycota</taxon>
        <taxon>Agaricomycotina</taxon>
        <taxon>Agaricomycetes</taxon>
        <taxon>Agaricomycetidae</taxon>
        <taxon>Agaricales</taxon>
        <taxon>Marasmiineae</taxon>
        <taxon>Physalacriaceae</taxon>
        <taxon>Armillaria</taxon>
    </lineage>
</organism>
<gene>
    <name evidence="2" type="ORF">ARMGADRAFT_1040031</name>
</gene>
<accession>A0A2H3CF73</accession>
<feature type="transmembrane region" description="Helical" evidence="1">
    <location>
        <begin position="184"/>
        <end position="202"/>
    </location>
</feature>
<dbReference type="EMBL" id="KZ293744">
    <property type="protein sequence ID" value="PBK80500.1"/>
    <property type="molecule type" value="Genomic_DNA"/>
</dbReference>
<keyword evidence="3" id="KW-1185">Reference proteome</keyword>
<protein>
    <submittedName>
        <fullName evidence="2">Uncharacterized protein</fullName>
    </submittedName>
</protein>
<dbReference type="Proteomes" id="UP000217790">
    <property type="component" value="Unassembled WGS sequence"/>
</dbReference>